<comment type="caution">
    <text evidence="4">The sequence shown here is derived from an EMBL/GenBank/DDBJ whole genome shotgun (WGS) entry which is preliminary data.</text>
</comment>
<dbReference type="GO" id="GO:0016787">
    <property type="term" value="F:hydrolase activity"/>
    <property type="evidence" value="ECO:0007669"/>
    <property type="project" value="UniProtKB-KW"/>
</dbReference>
<proteinExistence type="predicted"/>
<dbReference type="PANTHER" id="PTHR34154:SF3">
    <property type="entry name" value="ALKALI-SENSITIVE LINKAGE PROTEIN 1"/>
    <property type="match status" value="1"/>
</dbReference>
<evidence type="ECO:0000313" key="4">
    <source>
        <dbReference type="EMBL" id="KOS13362.1"/>
    </source>
</evidence>
<feature type="chain" id="PRO_5005839246" evidence="2">
    <location>
        <begin position="21"/>
        <end position="449"/>
    </location>
</feature>
<evidence type="ECO:0000256" key="1">
    <source>
        <dbReference type="SAM" id="MobiDB-lite"/>
    </source>
</evidence>
<dbReference type="RefSeq" id="XP_017990994.1">
    <property type="nucleotide sequence ID" value="XM_018134777.1"/>
</dbReference>
<keyword evidence="5" id="KW-1185">Reference proteome</keyword>
<protein>
    <submittedName>
        <fullName evidence="4">Glycoside hydrolase</fullName>
    </submittedName>
</protein>
<keyword evidence="4" id="KW-0378">Hydrolase</keyword>
<feature type="region of interest" description="Disordered" evidence="1">
    <location>
        <begin position="60"/>
        <end position="158"/>
    </location>
</feature>
<dbReference type="PANTHER" id="PTHR34154">
    <property type="entry name" value="ALKALI-SENSITIVE LINKAGE PROTEIN 1"/>
    <property type="match status" value="1"/>
</dbReference>
<gene>
    <name evidence="4" type="ORF">Malapachy_0248</name>
</gene>
<dbReference type="EMBL" id="LGAV01000006">
    <property type="protein sequence ID" value="KOS13362.1"/>
    <property type="molecule type" value="Genomic_DNA"/>
</dbReference>
<feature type="compositionally biased region" description="Low complexity" evidence="1">
    <location>
        <begin position="83"/>
        <end position="150"/>
    </location>
</feature>
<organism evidence="4 5">
    <name type="scientific">Malassezia pachydermatis</name>
    <dbReference type="NCBI Taxonomy" id="77020"/>
    <lineage>
        <taxon>Eukaryota</taxon>
        <taxon>Fungi</taxon>
        <taxon>Dikarya</taxon>
        <taxon>Basidiomycota</taxon>
        <taxon>Ustilaginomycotina</taxon>
        <taxon>Malasseziomycetes</taxon>
        <taxon>Malasseziales</taxon>
        <taxon>Malasseziaceae</taxon>
        <taxon>Malassezia</taxon>
    </lineage>
</organism>
<evidence type="ECO:0000256" key="2">
    <source>
        <dbReference type="SAM" id="SignalP"/>
    </source>
</evidence>
<feature type="domain" description="Asl1-like glycosyl hydrolase catalytic" evidence="3">
    <location>
        <begin position="203"/>
        <end position="437"/>
    </location>
</feature>
<dbReference type="GO" id="GO:0009277">
    <property type="term" value="C:fungal-type cell wall"/>
    <property type="evidence" value="ECO:0007669"/>
    <property type="project" value="TreeGrafter"/>
</dbReference>
<dbReference type="InterPro" id="IPR017853">
    <property type="entry name" value="GH"/>
</dbReference>
<keyword evidence="2" id="KW-0732">Signal</keyword>
<dbReference type="Gene3D" id="3.20.20.80">
    <property type="entry name" value="Glycosidases"/>
    <property type="match status" value="1"/>
</dbReference>
<accession>A0A0M9VNG7</accession>
<dbReference type="STRING" id="77020.A0A0M9VNG7"/>
<dbReference type="AlphaFoldDB" id="A0A0M9VNG7"/>
<evidence type="ECO:0000313" key="5">
    <source>
        <dbReference type="Proteomes" id="UP000037751"/>
    </source>
</evidence>
<dbReference type="GO" id="GO:0071966">
    <property type="term" value="P:fungal-type cell wall polysaccharide metabolic process"/>
    <property type="evidence" value="ECO:0007669"/>
    <property type="project" value="TreeGrafter"/>
</dbReference>
<dbReference type="GeneID" id="28726652"/>
<reference evidence="4 5" key="1">
    <citation type="submission" date="2015-07" db="EMBL/GenBank/DDBJ databases">
        <title>Draft Genome Sequence of Malassezia furfur CBS1878 and Malassezia pachydermatis CBS1879.</title>
        <authorList>
            <person name="Triana S."/>
            <person name="Ohm R."/>
            <person name="Gonzalez A."/>
            <person name="DeCock H."/>
            <person name="Restrepo S."/>
            <person name="Celis A."/>
        </authorList>
    </citation>
    <scope>NUCLEOTIDE SEQUENCE [LARGE SCALE GENOMIC DNA]</scope>
    <source>
        <strain evidence="4 5">CBS 1879</strain>
    </source>
</reference>
<feature type="signal peptide" evidence="2">
    <location>
        <begin position="1"/>
        <end position="20"/>
    </location>
</feature>
<dbReference type="VEuPathDB" id="FungiDB:Malapachy_0248"/>
<dbReference type="InterPro" id="IPR024655">
    <property type="entry name" value="Asl1_glyco_hydro_catalytic"/>
</dbReference>
<evidence type="ECO:0000259" key="3">
    <source>
        <dbReference type="Pfam" id="PF11790"/>
    </source>
</evidence>
<dbReference type="OrthoDB" id="5959761at2759"/>
<sequence length="449" mass="49334">MKLNTAVIISGLALASVSQADIIKRRPHEEVAHRRNNNEYQNYVNNFQGHMSAMLDALSPSDAARSSGGSRHRNAAVASVGNSTSSSAASLSSVSSGSRSSHPSSSSSSHASQPSSQSSQSSQSSNSSSSRPHSSSSSSSRAQSSSSSDSNNDNTVGGALRSSLRHALNRAGFGWIGSILGGDPYEYTNPDDNRLLANKPKLGISWANGDSFNISDFITQKVSWYYTWDDKPNLAHPPTNITFCPMLWGHKNVNSFRANVLHNPDGPNNSGKCVLGMNEVNQKGQADMTPEEGCNLMRDNVIPLKQHGYYIVSPVTTNAPNGIEWMDQFRGNCSDVFDNIDAMALHYYDTNATNFREYVNRWHDRYNRPIWVTEYACQDFNGGPQCSQSQTNQFQVEMAHWFDQQDFIEAYAPFGVMRNMQGVDNSNRLTNNDRPNTLYDAISNVPGFP</sequence>
<dbReference type="Proteomes" id="UP000037751">
    <property type="component" value="Unassembled WGS sequence"/>
</dbReference>
<name>A0A0M9VNG7_9BASI</name>
<dbReference type="Pfam" id="PF11790">
    <property type="entry name" value="Glyco_hydro_cc"/>
    <property type="match status" value="1"/>
</dbReference>
<dbReference type="InterPro" id="IPR053183">
    <property type="entry name" value="ASL1"/>
</dbReference>
<dbReference type="SUPFAM" id="SSF51445">
    <property type="entry name" value="(Trans)glycosidases"/>
    <property type="match status" value="1"/>
</dbReference>